<proteinExistence type="predicted"/>
<evidence type="ECO:0000313" key="3">
    <source>
        <dbReference type="Proteomes" id="UP000029643"/>
    </source>
</evidence>
<dbReference type="Proteomes" id="UP000029643">
    <property type="component" value="Unassembled WGS sequence"/>
</dbReference>
<comment type="caution">
    <text evidence="2">The sequence shown here is derived from an EMBL/GenBank/DDBJ whole genome shotgun (WGS) entry which is preliminary data.</text>
</comment>
<feature type="domain" description="YdhG-like" evidence="1">
    <location>
        <begin position="16"/>
        <end position="112"/>
    </location>
</feature>
<sequence>MNPIDNYFLSQKEPYQAIMLFVRGVILNTLPEVEERYSYKIPFYNCHKKPMIYLNILKGTDYVDVAFVQGVLLEKEFSILKNDNKRKQVRSIQLKTLEDLDYDVFVELLHAASKLLSESKRAWFIN</sequence>
<gene>
    <name evidence="2" type="ORF">JCM19274_2177</name>
</gene>
<dbReference type="STRING" id="221126.SAMN04489722_11348"/>
<organism evidence="2 3">
    <name type="scientific">Algibacter lectus</name>
    <dbReference type="NCBI Taxonomy" id="221126"/>
    <lineage>
        <taxon>Bacteria</taxon>
        <taxon>Pseudomonadati</taxon>
        <taxon>Bacteroidota</taxon>
        <taxon>Flavobacteriia</taxon>
        <taxon>Flavobacteriales</taxon>
        <taxon>Flavobacteriaceae</taxon>
        <taxon>Algibacter</taxon>
    </lineage>
</organism>
<name>A0A090WXP5_9FLAO</name>
<dbReference type="Gene3D" id="3.90.1150.200">
    <property type="match status" value="1"/>
</dbReference>
<dbReference type="Pfam" id="PF08818">
    <property type="entry name" value="DUF1801"/>
    <property type="match status" value="1"/>
</dbReference>
<dbReference type="RefSeq" id="WP_042499355.1">
    <property type="nucleotide sequence ID" value="NZ_BBNU01000013.1"/>
</dbReference>
<evidence type="ECO:0000313" key="2">
    <source>
        <dbReference type="EMBL" id="GAL81003.1"/>
    </source>
</evidence>
<dbReference type="EMBL" id="BBNU01000013">
    <property type="protein sequence ID" value="GAL81003.1"/>
    <property type="molecule type" value="Genomic_DNA"/>
</dbReference>
<accession>A0A090WXP5</accession>
<dbReference type="SUPFAM" id="SSF159888">
    <property type="entry name" value="YdhG-like"/>
    <property type="match status" value="1"/>
</dbReference>
<reference evidence="2 3" key="1">
    <citation type="journal article" date="2014" name="Genome Announc.">
        <title>Draft Genome Sequences of Marine Flavobacterium Algibacter lectus Strains SS8 and NR4.</title>
        <authorList>
            <person name="Takatani N."/>
            <person name="Nakanishi M."/>
            <person name="Meirelles P."/>
            <person name="Mino S."/>
            <person name="Suda W."/>
            <person name="Oshima K."/>
            <person name="Hattori M."/>
            <person name="Ohkuma M."/>
            <person name="Hosokawa M."/>
            <person name="Miyashita K."/>
            <person name="Thompson F.L."/>
            <person name="Niwa A."/>
            <person name="Sawabe T."/>
            <person name="Sawabe T."/>
        </authorList>
    </citation>
    <scope>NUCLEOTIDE SEQUENCE [LARGE SCALE GENOMIC DNA]</scope>
    <source>
        <strain evidence="3">JCM19274</strain>
    </source>
</reference>
<dbReference type="InterPro" id="IPR014922">
    <property type="entry name" value="YdhG-like"/>
</dbReference>
<evidence type="ECO:0000259" key="1">
    <source>
        <dbReference type="Pfam" id="PF08818"/>
    </source>
</evidence>
<protein>
    <recommendedName>
        <fullName evidence="1">YdhG-like domain-containing protein</fullName>
    </recommendedName>
</protein>
<dbReference type="AlphaFoldDB" id="A0A090WXP5"/>